<dbReference type="EMBL" id="BPOP01000084">
    <property type="protein sequence ID" value="GJB94237.1"/>
    <property type="molecule type" value="Genomic_DNA"/>
</dbReference>
<dbReference type="AlphaFoldDB" id="A0ABD0BDI6"/>
<evidence type="ECO:0000313" key="3">
    <source>
        <dbReference type="Proteomes" id="UP000737420"/>
    </source>
</evidence>
<gene>
    <name evidence="2" type="ORF">KAM382_42980</name>
</gene>
<feature type="transmembrane region" description="Helical" evidence="1">
    <location>
        <begin position="79"/>
        <end position="101"/>
    </location>
</feature>
<dbReference type="Proteomes" id="UP000737420">
    <property type="component" value="Unassembled WGS sequence"/>
</dbReference>
<feature type="transmembrane region" description="Helical" evidence="1">
    <location>
        <begin position="12"/>
        <end position="32"/>
    </location>
</feature>
<reference evidence="2 3" key="1">
    <citation type="submission" date="2021-07" db="EMBL/GenBank/DDBJ databases">
        <title>Draft genome sequence of carbapenem-resistant Aeromonas spp. in Japan.</title>
        <authorList>
            <person name="Maehana S."/>
            <person name="Suzuki M."/>
            <person name="Kitasato H."/>
        </authorList>
    </citation>
    <scope>NUCLEOTIDE SEQUENCE [LARGE SCALE GENOMIC DNA]</scope>
    <source>
        <strain evidence="2 3">KAM382</strain>
    </source>
</reference>
<protein>
    <submittedName>
        <fullName evidence="2">Uncharacterized protein</fullName>
    </submittedName>
</protein>
<keyword evidence="1" id="KW-0812">Transmembrane</keyword>
<keyword evidence="1" id="KW-1133">Transmembrane helix</keyword>
<feature type="transmembrane region" description="Helical" evidence="1">
    <location>
        <begin position="38"/>
        <end position="59"/>
    </location>
</feature>
<comment type="caution">
    <text evidence="2">The sequence shown here is derived from an EMBL/GenBank/DDBJ whole genome shotgun (WGS) entry which is preliminary data.</text>
</comment>
<name>A0ABD0BDI6_AERCA</name>
<evidence type="ECO:0000256" key="1">
    <source>
        <dbReference type="SAM" id="Phobius"/>
    </source>
</evidence>
<sequence>MPNVELPMDRYYKHLAISGLISFGGLALILLLQTIPLISNIMTAIFFAGSVGAVINNYYRLARLHDSDAITHISQPRVIVTQFYVSLLFSGILGFIAYGLFASSLLQGDLFPKFKHMEHPYVSLQTLLTLASPATNLDAAKAIIWAFIAGFSERFVPNAIDALTKAVPPSGQDTPG</sequence>
<evidence type="ECO:0000313" key="2">
    <source>
        <dbReference type="EMBL" id="GJB94237.1"/>
    </source>
</evidence>
<keyword evidence="1" id="KW-0472">Membrane</keyword>
<organism evidence="2 3">
    <name type="scientific">Aeromonas caviae</name>
    <name type="common">Aeromonas punctata</name>
    <dbReference type="NCBI Taxonomy" id="648"/>
    <lineage>
        <taxon>Bacteria</taxon>
        <taxon>Pseudomonadati</taxon>
        <taxon>Pseudomonadota</taxon>
        <taxon>Gammaproteobacteria</taxon>
        <taxon>Aeromonadales</taxon>
        <taxon>Aeromonadaceae</taxon>
        <taxon>Aeromonas</taxon>
    </lineage>
</organism>
<proteinExistence type="predicted"/>
<accession>A0ABD0BDI6</accession>